<evidence type="ECO:0008006" key="9">
    <source>
        <dbReference type="Google" id="ProtNLM"/>
    </source>
</evidence>
<feature type="domain" description="Calcineurin-like phosphoesterase" evidence="5">
    <location>
        <begin position="1"/>
        <end position="245"/>
    </location>
</feature>
<organism evidence="7 8">
    <name type="scientific">Afipia massiliensis</name>
    <dbReference type="NCBI Taxonomy" id="211460"/>
    <lineage>
        <taxon>Bacteria</taxon>
        <taxon>Pseudomonadati</taxon>
        <taxon>Pseudomonadota</taxon>
        <taxon>Alphaproteobacteria</taxon>
        <taxon>Hyphomicrobiales</taxon>
        <taxon>Nitrobacteraceae</taxon>
        <taxon>Afipia</taxon>
    </lineage>
</organism>
<dbReference type="InterPro" id="IPR029052">
    <property type="entry name" value="Metallo-depent_PP-like"/>
</dbReference>
<accession>A0A840MYF2</accession>
<feature type="domain" description="GTPase-associated adaptor" evidence="6">
    <location>
        <begin position="365"/>
        <end position="425"/>
    </location>
</feature>
<dbReference type="PANTHER" id="PTHR42988:SF2">
    <property type="entry name" value="CYCLIC NUCLEOTIDE PHOSPHODIESTERASE CBUA0032-RELATED"/>
    <property type="match status" value="1"/>
</dbReference>
<dbReference type="AlphaFoldDB" id="A0A840MYF2"/>
<dbReference type="InterPro" id="IPR045533">
    <property type="entry name" value="GAAD"/>
</dbReference>
<dbReference type="Pfam" id="PF19976">
    <property type="entry name" value="GAAD"/>
    <property type="match status" value="1"/>
</dbReference>
<proteinExistence type="inferred from homology"/>
<dbReference type="RefSeq" id="WP_184083840.1">
    <property type="nucleotide sequence ID" value="NZ_JACHIJ010000002.1"/>
</dbReference>
<name>A0A840MYF2_9BRAD</name>
<gene>
    <name evidence="7" type="ORF">HNQ36_001734</name>
</gene>
<dbReference type="Pfam" id="PF00149">
    <property type="entry name" value="Metallophos"/>
    <property type="match status" value="1"/>
</dbReference>
<dbReference type="Proteomes" id="UP000521227">
    <property type="component" value="Unassembled WGS sequence"/>
</dbReference>
<evidence type="ECO:0000256" key="3">
    <source>
        <dbReference type="ARBA" id="ARBA00023004"/>
    </source>
</evidence>
<keyword evidence="1" id="KW-0479">Metal-binding</keyword>
<sequence>MLLLHLSDIHFRKGEVGTAMDPNAHLRNELLLDAVAQCQKIGATPEAVLVSGDIAFGGDVDEYAYALDWLDKLCTQCGTTLSAVFTIPGNHDVVRNIAGRRLIQALHHDIKSASVAALDGVLRGLLSDPETLRLLYESIGPYNTFAGQFFCDLLPPERTIAHRDLVLNDGSILRVSGFNSAFVSSAADKAGDLFVDPACTQLIRERGVEHLVMCHHPYNWLRQGDVLRDFLNDVARIHLFGHEHTNRIEMGQDWVRIAASAAHPDRTEPGWEPGYNLIELSVDGQDGERKLNIRSHVRVWQQRPGEFRAKTHRGSDFFGQSIRLDAWTSPQPSQAPAAPTAPSVAVAADEPIKPEAARSDPMDTLRDISVRFFKLTLSQKSAIAGKLNLLEEEDANQPDFERFRRVFVRARDRGLVGDLDREIKEVAAKGR</sequence>
<comment type="similarity">
    <text evidence="4">Belongs to the cyclic nucleotide phosphodiesterase class-III family.</text>
</comment>
<protein>
    <recommendedName>
        <fullName evidence="9">Metallophosphoesterase</fullName>
    </recommendedName>
</protein>
<dbReference type="InterPro" id="IPR050884">
    <property type="entry name" value="CNP_phosphodiesterase-III"/>
</dbReference>
<dbReference type="GO" id="GO:0046872">
    <property type="term" value="F:metal ion binding"/>
    <property type="evidence" value="ECO:0007669"/>
    <property type="project" value="UniProtKB-KW"/>
</dbReference>
<evidence type="ECO:0000313" key="8">
    <source>
        <dbReference type="Proteomes" id="UP000521227"/>
    </source>
</evidence>
<comment type="caution">
    <text evidence="7">The sequence shown here is derived from an EMBL/GenBank/DDBJ whole genome shotgun (WGS) entry which is preliminary data.</text>
</comment>
<keyword evidence="2" id="KW-0378">Hydrolase</keyword>
<dbReference type="InterPro" id="IPR004843">
    <property type="entry name" value="Calcineurin-like_PHP"/>
</dbReference>
<evidence type="ECO:0000256" key="1">
    <source>
        <dbReference type="ARBA" id="ARBA00022723"/>
    </source>
</evidence>
<dbReference type="Gene3D" id="3.60.21.10">
    <property type="match status" value="1"/>
</dbReference>
<evidence type="ECO:0000313" key="7">
    <source>
        <dbReference type="EMBL" id="MBB5051780.1"/>
    </source>
</evidence>
<evidence type="ECO:0000259" key="5">
    <source>
        <dbReference type="Pfam" id="PF00149"/>
    </source>
</evidence>
<dbReference type="SUPFAM" id="SSF56300">
    <property type="entry name" value="Metallo-dependent phosphatases"/>
    <property type="match status" value="1"/>
</dbReference>
<dbReference type="PANTHER" id="PTHR42988">
    <property type="entry name" value="PHOSPHOHYDROLASE"/>
    <property type="match status" value="1"/>
</dbReference>
<evidence type="ECO:0000259" key="6">
    <source>
        <dbReference type="Pfam" id="PF19976"/>
    </source>
</evidence>
<evidence type="ECO:0000256" key="4">
    <source>
        <dbReference type="ARBA" id="ARBA00025742"/>
    </source>
</evidence>
<dbReference type="GO" id="GO:0016787">
    <property type="term" value="F:hydrolase activity"/>
    <property type="evidence" value="ECO:0007669"/>
    <property type="project" value="UniProtKB-KW"/>
</dbReference>
<dbReference type="EMBL" id="JACHIJ010000002">
    <property type="protein sequence ID" value="MBB5051780.1"/>
    <property type="molecule type" value="Genomic_DNA"/>
</dbReference>
<reference evidence="7 8" key="1">
    <citation type="submission" date="2020-08" db="EMBL/GenBank/DDBJ databases">
        <title>Genomic Encyclopedia of Type Strains, Phase IV (KMG-IV): sequencing the most valuable type-strain genomes for metagenomic binning, comparative biology and taxonomic classification.</title>
        <authorList>
            <person name="Goeker M."/>
        </authorList>
    </citation>
    <scope>NUCLEOTIDE SEQUENCE [LARGE SCALE GENOMIC DNA]</scope>
    <source>
        <strain evidence="7 8">DSM 17498</strain>
    </source>
</reference>
<evidence type="ECO:0000256" key="2">
    <source>
        <dbReference type="ARBA" id="ARBA00022801"/>
    </source>
</evidence>
<keyword evidence="3" id="KW-0408">Iron</keyword>